<dbReference type="SUPFAM" id="SSF53850">
    <property type="entry name" value="Periplasmic binding protein-like II"/>
    <property type="match status" value="1"/>
</dbReference>
<evidence type="ECO:0000313" key="6">
    <source>
        <dbReference type="EMBL" id="PSL47884.1"/>
    </source>
</evidence>
<evidence type="ECO:0000256" key="1">
    <source>
        <dbReference type="ARBA" id="ARBA00009437"/>
    </source>
</evidence>
<proteinExistence type="inferred from homology"/>
<dbReference type="EMBL" id="PYAW01000002">
    <property type="protein sequence ID" value="PSL47884.1"/>
    <property type="molecule type" value="Genomic_DNA"/>
</dbReference>
<dbReference type="GO" id="GO:0003677">
    <property type="term" value="F:DNA binding"/>
    <property type="evidence" value="ECO:0007669"/>
    <property type="project" value="UniProtKB-KW"/>
</dbReference>
<evidence type="ECO:0000256" key="4">
    <source>
        <dbReference type="ARBA" id="ARBA00023163"/>
    </source>
</evidence>
<evidence type="ECO:0000259" key="5">
    <source>
        <dbReference type="PROSITE" id="PS50931"/>
    </source>
</evidence>
<dbReference type="InterPro" id="IPR050176">
    <property type="entry name" value="LTTR"/>
</dbReference>
<dbReference type="GO" id="GO:0003700">
    <property type="term" value="F:DNA-binding transcription factor activity"/>
    <property type="evidence" value="ECO:0007669"/>
    <property type="project" value="InterPro"/>
</dbReference>
<keyword evidence="7" id="KW-1185">Reference proteome</keyword>
<dbReference type="InterPro" id="IPR036390">
    <property type="entry name" value="WH_DNA-bd_sf"/>
</dbReference>
<accession>A0A2P8HNT6</accession>
<dbReference type="RefSeq" id="WP_106528304.1">
    <property type="nucleotide sequence ID" value="NZ_PYAW01000002.1"/>
</dbReference>
<comment type="similarity">
    <text evidence="1">Belongs to the LysR transcriptional regulatory family.</text>
</comment>
<dbReference type="InterPro" id="IPR000847">
    <property type="entry name" value="LysR_HTH_N"/>
</dbReference>
<dbReference type="Gene3D" id="1.10.10.10">
    <property type="entry name" value="Winged helix-like DNA-binding domain superfamily/Winged helix DNA-binding domain"/>
    <property type="match status" value="1"/>
</dbReference>
<evidence type="ECO:0000256" key="2">
    <source>
        <dbReference type="ARBA" id="ARBA00023015"/>
    </source>
</evidence>
<dbReference type="Proteomes" id="UP000240971">
    <property type="component" value="Unassembled WGS sequence"/>
</dbReference>
<keyword evidence="3 6" id="KW-0238">DNA-binding</keyword>
<organism evidence="6 7">
    <name type="scientific">Chitinophaga niastensis</name>
    <dbReference type="NCBI Taxonomy" id="536980"/>
    <lineage>
        <taxon>Bacteria</taxon>
        <taxon>Pseudomonadati</taxon>
        <taxon>Bacteroidota</taxon>
        <taxon>Chitinophagia</taxon>
        <taxon>Chitinophagales</taxon>
        <taxon>Chitinophagaceae</taxon>
        <taxon>Chitinophaga</taxon>
    </lineage>
</organism>
<reference evidence="6 7" key="1">
    <citation type="submission" date="2018-03" db="EMBL/GenBank/DDBJ databases">
        <title>Genomic Encyclopedia of Archaeal and Bacterial Type Strains, Phase II (KMG-II): from individual species to whole genera.</title>
        <authorList>
            <person name="Goeker M."/>
        </authorList>
    </citation>
    <scope>NUCLEOTIDE SEQUENCE [LARGE SCALE GENOMIC DNA]</scope>
    <source>
        <strain evidence="6 7">DSM 24859</strain>
    </source>
</reference>
<dbReference type="InterPro" id="IPR036388">
    <property type="entry name" value="WH-like_DNA-bd_sf"/>
</dbReference>
<dbReference type="Pfam" id="PF03466">
    <property type="entry name" value="LysR_substrate"/>
    <property type="match status" value="1"/>
</dbReference>
<gene>
    <name evidence="6" type="ORF">CLV51_102744</name>
</gene>
<keyword evidence="4" id="KW-0804">Transcription</keyword>
<dbReference type="Pfam" id="PF00126">
    <property type="entry name" value="HTH_1"/>
    <property type="match status" value="1"/>
</dbReference>
<feature type="domain" description="HTH lysR-type" evidence="5">
    <location>
        <begin position="6"/>
        <end position="63"/>
    </location>
</feature>
<dbReference type="PROSITE" id="PS50931">
    <property type="entry name" value="HTH_LYSR"/>
    <property type="match status" value="1"/>
</dbReference>
<evidence type="ECO:0000256" key="3">
    <source>
        <dbReference type="ARBA" id="ARBA00023125"/>
    </source>
</evidence>
<dbReference type="Gene3D" id="3.40.190.10">
    <property type="entry name" value="Periplasmic binding protein-like II"/>
    <property type="match status" value="2"/>
</dbReference>
<dbReference type="OrthoDB" id="9803735at2"/>
<dbReference type="PANTHER" id="PTHR30579">
    <property type="entry name" value="TRANSCRIPTIONAL REGULATOR"/>
    <property type="match status" value="1"/>
</dbReference>
<protein>
    <submittedName>
        <fullName evidence="6">DNA-binding transcriptional LysR family regulator</fullName>
    </submittedName>
</protein>
<name>A0A2P8HNT6_CHINA</name>
<keyword evidence="2" id="KW-0805">Transcription regulation</keyword>
<dbReference type="PANTHER" id="PTHR30579:SF7">
    <property type="entry name" value="HTH-TYPE TRANSCRIPTIONAL REGULATOR LRHA-RELATED"/>
    <property type="match status" value="1"/>
</dbReference>
<dbReference type="PRINTS" id="PR00039">
    <property type="entry name" value="HTHLYSR"/>
</dbReference>
<sequence length="300" mass="32836">MITDLLDLDLLRTFVLAVDMDSFARAAEQVSRSQSAVSLQMQRLEEITGHKLFLKQGRGWRLTASGELLLGYARQLLEINNKAVEALTATHIAGRVKLGLLADFSESGLPLVLARFASVHPQVEIEVTIDRQAVMLQKLQAGKLDVITTFGTHTPEDAIAIGRLPLRWIGGNNKTIALQEPLPLLLFESPCLFRAAGLEALDKVKRSWRPALTSASVAGMWAAAQAGLGITIRTEMGLPAGCIPLSATAGLPPLSEVHIFMLTYQKSPSPAVKRLIDILRETLTEQVNEIRKRTKKRHGL</sequence>
<evidence type="ECO:0000313" key="7">
    <source>
        <dbReference type="Proteomes" id="UP000240971"/>
    </source>
</evidence>
<dbReference type="AlphaFoldDB" id="A0A2P8HNT6"/>
<comment type="caution">
    <text evidence="6">The sequence shown here is derived from an EMBL/GenBank/DDBJ whole genome shotgun (WGS) entry which is preliminary data.</text>
</comment>
<dbReference type="InterPro" id="IPR005119">
    <property type="entry name" value="LysR_subst-bd"/>
</dbReference>
<dbReference type="SUPFAM" id="SSF46785">
    <property type="entry name" value="Winged helix' DNA-binding domain"/>
    <property type="match status" value="1"/>
</dbReference>